<keyword evidence="12" id="KW-0408">Iron</keyword>
<dbReference type="PANTHER" id="PTHR10578:SF148">
    <property type="entry name" value="L-LACTATE DEHYDROGENASE (CYTOCHROME)"/>
    <property type="match status" value="1"/>
</dbReference>
<evidence type="ECO:0000256" key="15">
    <source>
        <dbReference type="ARBA" id="ARBA00061137"/>
    </source>
</evidence>
<comment type="subunit">
    <text evidence="4">Homotetramer.</text>
</comment>
<comment type="cofactor">
    <cofactor evidence="2">
        <name>heme b</name>
        <dbReference type="ChEBI" id="CHEBI:60344"/>
    </cofactor>
</comment>
<sequence>MFRSNFIRNSRSAFKQFSKRSYSWRSVSTSPRLAKHATSALAIGLSSAIVLSVTSSIISNDIKYEDKLFPEPKLIPVDEFLKHNKPDDCWVVLNGWVYDMTEFKEIHPGGRNVIIRNAGKDATKIFTPIHPPDAIEKFLPAEKIIGKLDGIIEQEEEEDPDELERQERISNIPSLNQVYNIADFENIAKQILPKGAWAYYSSGADDEITLRENHYAYHRVFFRPRILVDVSEIDLSTTMLGQKTSAPFYISATALARLGHPDGEVAIAKAAGREDIIQMISTLASASLDEITEVATEDQKQWFQLYVNADRNIAYKMVANAESKKSIKGIFITVDAPSLGNREKDKKIKFEGDTDVDLEDNADRASGASRALSSFIDTALTWKDIDVIKQKTKLPIVIKGIQRAEDALKAAEHGVDAIVLSNHGGRQLDFAPAPLQLLSDIMPVLREKKLDGKMEVFVDGGVRRGTDVLKALCLGATGVGIGRPVLYSMSAYGEAGVTKAIQLLKDELEMDMRLLGVTKISDLGPEFVDTRGLIGVHAKDMLYDNLYAPLEPVKFKDE</sequence>
<gene>
    <name evidence="24" type="ORF">KUCA_T00003416001</name>
</gene>
<dbReference type="GO" id="GO:0046872">
    <property type="term" value="F:metal ion binding"/>
    <property type="evidence" value="ECO:0007669"/>
    <property type="project" value="UniProtKB-KW"/>
</dbReference>
<dbReference type="InterPro" id="IPR001199">
    <property type="entry name" value="Cyt_B5-like_heme/steroid-bd"/>
</dbReference>
<evidence type="ECO:0000259" key="23">
    <source>
        <dbReference type="PROSITE" id="PS51349"/>
    </source>
</evidence>
<evidence type="ECO:0000259" key="22">
    <source>
        <dbReference type="PROSITE" id="PS50255"/>
    </source>
</evidence>
<dbReference type="SUPFAM" id="SSF55856">
    <property type="entry name" value="Cytochrome b5-like heme/steroid binding domain"/>
    <property type="match status" value="1"/>
</dbReference>
<evidence type="ECO:0000256" key="9">
    <source>
        <dbReference type="ARBA" id="ARBA00022723"/>
    </source>
</evidence>
<evidence type="ECO:0000256" key="2">
    <source>
        <dbReference type="ARBA" id="ARBA00001970"/>
    </source>
</evidence>
<dbReference type="InterPro" id="IPR037396">
    <property type="entry name" value="FMN_HAD"/>
</dbReference>
<dbReference type="InterPro" id="IPR018506">
    <property type="entry name" value="Cyt_B5_heme-BS"/>
</dbReference>
<evidence type="ECO:0000256" key="21">
    <source>
        <dbReference type="ARBA" id="ARBA00078938"/>
    </source>
</evidence>
<evidence type="ECO:0000256" key="6">
    <source>
        <dbReference type="ARBA" id="ARBA00022617"/>
    </source>
</evidence>
<dbReference type="PROSITE" id="PS00557">
    <property type="entry name" value="FMN_HYDROXY_ACID_DH_1"/>
    <property type="match status" value="1"/>
</dbReference>
<feature type="domain" description="FMN hydroxy acid dehydrogenase" evidence="23">
    <location>
        <begin position="173"/>
        <end position="533"/>
    </location>
</feature>
<evidence type="ECO:0000256" key="4">
    <source>
        <dbReference type="ARBA" id="ARBA00011881"/>
    </source>
</evidence>
<keyword evidence="8" id="KW-0288">FMN</keyword>
<dbReference type="GO" id="GO:0006089">
    <property type="term" value="P:lactate metabolic process"/>
    <property type="evidence" value="ECO:0007669"/>
    <property type="project" value="TreeGrafter"/>
</dbReference>
<comment type="similarity">
    <text evidence="16">In the N-terminal section; belongs to the cytochrome b5 family.</text>
</comment>
<dbReference type="Gene3D" id="3.10.120.10">
    <property type="entry name" value="Cytochrome b5-like heme/steroid binding domain"/>
    <property type="match status" value="1"/>
</dbReference>
<dbReference type="SMART" id="SM01117">
    <property type="entry name" value="Cyt-b5"/>
    <property type="match status" value="1"/>
</dbReference>
<accession>W6MMK6</accession>
<dbReference type="GeneID" id="34520821"/>
<dbReference type="STRING" id="1382522.W6MMK6"/>
<evidence type="ECO:0000256" key="19">
    <source>
        <dbReference type="ARBA" id="ARBA00075949"/>
    </source>
</evidence>
<dbReference type="HOGENOM" id="CLU_020639_1_1_1"/>
<reference evidence="24" key="2">
    <citation type="submission" date="2014-02" db="EMBL/GenBank/DDBJ databases">
        <title>Complete DNA sequence of /Kuraishia capsulata/ illustrates novel genomic features among budding yeasts (/Saccharomycotina/).</title>
        <authorList>
            <person name="Morales L."/>
            <person name="Noel B."/>
            <person name="Porcel B."/>
            <person name="Marcet-Houben M."/>
            <person name="Hullo M-F."/>
            <person name="Sacerdot C."/>
            <person name="Tekaia F."/>
            <person name="Leh-Louis V."/>
            <person name="Despons L."/>
            <person name="Khanna V."/>
            <person name="Aury J-M."/>
            <person name="Barbe V."/>
            <person name="Couloux A."/>
            <person name="Labadie K."/>
            <person name="Pelletier E."/>
            <person name="Souciet J-L."/>
            <person name="Boekhout T."/>
            <person name="Gabaldon T."/>
            <person name="Wincker P."/>
            <person name="Dujon B."/>
        </authorList>
    </citation>
    <scope>NUCLEOTIDE SEQUENCE</scope>
    <source>
        <strain evidence="24">CBS 1993</strain>
    </source>
</reference>
<evidence type="ECO:0000256" key="18">
    <source>
        <dbReference type="ARBA" id="ARBA00068515"/>
    </source>
</evidence>
<dbReference type="FunFam" id="3.10.120.10:FF:000009">
    <property type="entry name" value="Cytochrome b2, mitochondrial, putative"/>
    <property type="match status" value="1"/>
</dbReference>
<dbReference type="GO" id="GO:0004460">
    <property type="term" value="F:L-lactate dehydrogenase (cytochrome) activity"/>
    <property type="evidence" value="ECO:0007669"/>
    <property type="project" value="UniProtKB-EC"/>
</dbReference>
<keyword evidence="25" id="KW-1185">Reference proteome</keyword>
<evidence type="ECO:0000256" key="10">
    <source>
        <dbReference type="ARBA" id="ARBA00022946"/>
    </source>
</evidence>
<dbReference type="OrthoDB" id="1925334at2759"/>
<keyword evidence="10" id="KW-0809">Transit peptide</keyword>
<evidence type="ECO:0000256" key="11">
    <source>
        <dbReference type="ARBA" id="ARBA00023002"/>
    </source>
</evidence>
<evidence type="ECO:0000256" key="14">
    <source>
        <dbReference type="ARBA" id="ARBA00052399"/>
    </source>
</evidence>
<dbReference type="CDD" id="cd02922">
    <property type="entry name" value="FCB2_FMN"/>
    <property type="match status" value="1"/>
</dbReference>
<dbReference type="InterPro" id="IPR037458">
    <property type="entry name" value="L-MDH/L-LDH_FMN-bd"/>
</dbReference>
<evidence type="ECO:0000256" key="7">
    <source>
        <dbReference type="ARBA" id="ARBA00022630"/>
    </source>
</evidence>
<keyword evidence="7" id="KW-0285">Flavoprotein</keyword>
<comment type="catalytic activity">
    <reaction evidence="14">
        <text>(S)-lactate + 2 Fe(III)-[cytochrome c] = 2 Fe(II)-[cytochrome c] + pyruvate + 2 H(+)</text>
        <dbReference type="Rhea" id="RHEA:19909"/>
        <dbReference type="Rhea" id="RHEA-COMP:10350"/>
        <dbReference type="Rhea" id="RHEA-COMP:14399"/>
        <dbReference type="ChEBI" id="CHEBI:15361"/>
        <dbReference type="ChEBI" id="CHEBI:15378"/>
        <dbReference type="ChEBI" id="CHEBI:16651"/>
        <dbReference type="ChEBI" id="CHEBI:29033"/>
        <dbReference type="ChEBI" id="CHEBI:29034"/>
        <dbReference type="EC" id="1.1.2.3"/>
    </reaction>
    <physiologicalReaction direction="left-to-right" evidence="14">
        <dbReference type="Rhea" id="RHEA:19910"/>
    </physiologicalReaction>
</comment>
<dbReference type="PROSITE" id="PS50255">
    <property type="entry name" value="CYTOCHROME_B5_2"/>
    <property type="match status" value="1"/>
</dbReference>
<evidence type="ECO:0000256" key="12">
    <source>
        <dbReference type="ARBA" id="ARBA00023004"/>
    </source>
</evidence>
<keyword evidence="6" id="KW-0349">Heme</keyword>
<keyword evidence="13" id="KW-0496">Mitochondrion</keyword>
<keyword evidence="11" id="KW-0560">Oxidoreductase</keyword>
<feature type="domain" description="Cytochrome b5 heme-binding" evidence="22">
    <location>
        <begin position="72"/>
        <end position="149"/>
    </location>
</feature>
<evidence type="ECO:0000313" key="25">
    <source>
        <dbReference type="Proteomes" id="UP000019384"/>
    </source>
</evidence>
<dbReference type="FunFam" id="3.20.20.70:FF:000062">
    <property type="entry name" value="Cytochrome b2, mitochondrial, putative"/>
    <property type="match status" value="1"/>
</dbReference>
<evidence type="ECO:0000256" key="3">
    <source>
        <dbReference type="ARBA" id="ARBA00004569"/>
    </source>
</evidence>
<keyword evidence="9" id="KW-0479">Metal-binding</keyword>
<dbReference type="RefSeq" id="XP_022459433.1">
    <property type="nucleotide sequence ID" value="XM_022601829.1"/>
</dbReference>
<evidence type="ECO:0000256" key="1">
    <source>
        <dbReference type="ARBA" id="ARBA00001917"/>
    </source>
</evidence>
<dbReference type="InterPro" id="IPR000262">
    <property type="entry name" value="FMN-dep_DH"/>
</dbReference>
<comment type="subcellular location">
    <subcellularLocation>
        <location evidence="3">Mitochondrion intermembrane space</location>
    </subcellularLocation>
</comment>
<dbReference type="GO" id="GO:0005758">
    <property type="term" value="C:mitochondrial intermembrane space"/>
    <property type="evidence" value="ECO:0007669"/>
    <property type="project" value="UniProtKB-SubCell"/>
</dbReference>
<dbReference type="Gene3D" id="3.20.20.70">
    <property type="entry name" value="Aldolase class I"/>
    <property type="match status" value="1"/>
</dbReference>
<evidence type="ECO:0000256" key="8">
    <source>
        <dbReference type="ARBA" id="ARBA00022643"/>
    </source>
</evidence>
<evidence type="ECO:0000256" key="20">
    <source>
        <dbReference type="ARBA" id="ARBA00078774"/>
    </source>
</evidence>
<evidence type="ECO:0000256" key="13">
    <source>
        <dbReference type="ARBA" id="ARBA00023128"/>
    </source>
</evidence>
<dbReference type="AlphaFoldDB" id="W6MMK6"/>
<keyword evidence="5" id="KW-0813">Transport</keyword>
<dbReference type="InterPro" id="IPR013785">
    <property type="entry name" value="Aldolase_TIM"/>
</dbReference>
<reference evidence="24" key="1">
    <citation type="submission" date="2013-12" db="EMBL/GenBank/DDBJ databases">
        <authorList>
            <person name="Genoscope - CEA"/>
        </authorList>
    </citation>
    <scope>NUCLEOTIDE SEQUENCE</scope>
    <source>
        <strain evidence="24">CBS 1993</strain>
    </source>
</reference>
<proteinExistence type="inferred from homology"/>
<evidence type="ECO:0000256" key="16">
    <source>
        <dbReference type="ARBA" id="ARBA00061589"/>
    </source>
</evidence>
<dbReference type="GO" id="GO:0020037">
    <property type="term" value="F:heme binding"/>
    <property type="evidence" value="ECO:0007669"/>
    <property type="project" value="InterPro"/>
</dbReference>
<dbReference type="PANTHER" id="PTHR10578">
    <property type="entry name" value="S -2-HYDROXY-ACID OXIDASE-RELATED"/>
    <property type="match status" value="1"/>
</dbReference>
<dbReference type="Pfam" id="PF01070">
    <property type="entry name" value="FMN_dh"/>
    <property type="match status" value="1"/>
</dbReference>
<dbReference type="EMBL" id="HG793128">
    <property type="protein sequence ID" value="CDK27438.1"/>
    <property type="molecule type" value="Genomic_DNA"/>
</dbReference>
<dbReference type="SUPFAM" id="SSF51395">
    <property type="entry name" value="FMN-linked oxidoreductases"/>
    <property type="match status" value="1"/>
</dbReference>
<dbReference type="Pfam" id="PF00173">
    <property type="entry name" value="Cyt-b5"/>
    <property type="match status" value="1"/>
</dbReference>
<dbReference type="Proteomes" id="UP000019384">
    <property type="component" value="Unassembled WGS sequence"/>
</dbReference>
<evidence type="ECO:0000256" key="17">
    <source>
        <dbReference type="ARBA" id="ARBA00066458"/>
    </source>
</evidence>
<comment type="similarity">
    <text evidence="15">In the C-terminal section; belongs to the FMN-dependent alpha-hydroxy acid dehydrogenase family.</text>
</comment>
<dbReference type="PROSITE" id="PS00191">
    <property type="entry name" value="CYTOCHROME_B5_1"/>
    <property type="match status" value="1"/>
</dbReference>
<evidence type="ECO:0000313" key="24">
    <source>
        <dbReference type="EMBL" id="CDK27438.1"/>
    </source>
</evidence>
<name>W6MMK6_9ASCO</name>
<organism evidence="24 25">
    <name type="scientific">Kuraishia capsulata CBS 1993</name>
    <dbReference type="NCBI Taxonomy" id="1382522"/>
    <lineage>
        <taxon>Eukaryota</taxon>
        <taxon>Fungi</taxon>
        <taxon>Dikarya</taxon>
        <taxon>Ascomycota</taxon>
        <taxon>Saccharomycotina</taxon>
        <taxon>Pichiomycetes</taxon>
        <taxon>Pichiales</taxon>
        <taxon>Pichiaceae</taxon>
        <taxon>Kuraishia</taxon>
    </lineage>
</organism>
<dbReference type="EC" id="1.1.2.3" evidence="17"/>
<protein>
    <recommendedName>
        <fullName evidence="18">L-lactate dehydrogenase (cytochrome)</fullName>
        <ecNumber evidence="17">1.1.2.3</ecNumber>
    </recommendedName>
    <alternativeName>
        <fullName evidence="20">Cytochrome b2</fullName>
    </alternativeName>
    <alternativeName>
        <fullName evidence="19">Flavocytochrome b2</fullName>
    </alternativeName>
    <alternativeName>
        <fullName evidence="21">L-lactate ferricytochrome c oxidoreductase</fullName>
    </alternativeName>
</protein>
<dbReference type="InterPro" id="IPR036400">
    <property type="entry name" value="Cyt_B5-like_heme/steroid_sf"/>
</dbReference>
<dbReference type="PROSITE" id="PS51349">
    <property type="entry name" value="FMN_HYDROXY_ACID_DH_2"/>
    <property type="match status" value="1"/>
</dbReference>
<comment type="cofactor">
    <cofactor evidence="1">
        <name>FMN</name>
        <dbReference type="ChEBI" id="CHEBI:58210"/>
    </cofactor>
</comment>
<dbReference type="InterPro" id="IPR008259">
    <property type="entry name" value="FMN_hydac_DH_AS"/>
</dbReference>
<evidence type="ECO:0000256" key="5">
    <source>
        <dbReference type="ARBA" id="ARBA00022448"/>
    </source>
</evidence>